<organism evidence="1">
    <name type="scientific">Caldithrix abyssi</name>
    <dbReference type="NCBI Taxonomy" id="187145"/>
    <lineage>
        <taxon>Bacteria</taxon>
        <taxon>Pseudomonadati</taxon>
        <taxon>Calditrichota</taxon>
        <taxon>Calditrichia</taxon>
        <taxon>Calditrichales</taxon>
        <taxon>Calditrichaceae</taxon>
        <taxon>Caldithrix</taxon>
    </lineage>
</organism>
<protein>
    <submittedName>
        <fullName evidence="1">Uncharacterized protein</fullName>
    </submittedName>
</protein>
<accession>A0A7V1LMJ6</accession>
<sequence>MSENVLQNIPRDVLTTPFNRLIERQLAEMRVYMDSSAYAQKGEPLSKKLDSALLRQKADSLFIHLVDWDSLKSYPLKGSGFPASLNPAVYHPADRRLLAMAMDIQHDSLLQACSREWKSYFKTLENVYIKGQRRLFKKMIRLHQAWNPRNRHLKEADIEFVVSTESARFIKGLQNGYVVAILSQLQENKQLKNGCTMLKAKGLAYYSRVYLSAFSAVLEKRLNGVTGSL</sequence>
<comment type="caution">
    <text evidence="1">The sequence shown here is derived from an EMBL/GenBank/DDBJ whole genome shotgun (WGS) entry which is preliminary data.</text>
</comment>
<dbReference type="AlphaFoldDB" id="A0A7V1LMJ6"/>
<name>A0A7V1LMJ6_CALAY</name>
<proteinExistence type="predicted"/>
<dbReference type="EMBL" id="DRLD01000241">
    <property type="protein sequence ID" value="HED10764.1"/>
    <property type="molecule type" value="Genomic_DNA"/>
</dbReference>
<evidence type="ECO:0000313" key="1">
    <source>
        <dbReference type="EMBL" id="HED10764.1"/>
    </source>
</evidence>
<gene>
    <name evidence="1" type="ORF">ENJ10_08750</name>
</gene>
<reference evidence="1" key="1">
    <citation type="journal article" date="2020" name="mSystems">
        <title>Genome- and Community-Level Interaction Insights into Carbon Utilization and Element Cycling Functions of Hydrothermarchaeota in Hydrothermal Sediment.</title>
        <authorList>
            <person name="Zhou Z."/>
            <person name="Liu Y."/>
            <person name="Xu W."/>
            <person name="Pan J."/>
            <person name="Luo Z.H."/>
            <person name="Li M."/>
        </authorList>
    </citation>
    <scope>NUCLEOTIDE SEQUENCE [LARGE SCALE GENOMIC DNA]</scope>
    <source>
        <strain evidence="1">HyVt-456</strain>
    </source>
</reference>
<dbReference type="Proteomes" id="UP000886005">
    <property type="component" value="Unassembled WGS sequence"/>
</dbReference>